<evidence type="ECO:0000256" key="1">
    <source>
        <dbReference type="ARBA" id="ARBA00007613"/>
    </source>
</evidence>
<keyword evidence="4" id="KW-1185">Reference proteome</keyword>
<dbReference type="Pfam" id="PF02321">
    <property type="entry name" value="OEP"/>
    <property type="match status" value="2"/>
</dbReference>
<dbReference type="OrthoDB" id="9791261at2"/>
<accession>A0A4R5U5Y0</accession>
<gene>
    <name evidence="3" type="ORF">E2F49_13930</name>
</gene>
<dbReference type="InterPro" id="IPR010131">
    <property type="entry name" value="MdtP/NodT-like"/>
</dbReference>
<proteinExistence type="inferred from homology"/>
<dbReference type="EMBL" id="SMTG01000006">
    <property type="protein sequence ID" value="TDK29470.1"/>
    <property type="molecule type" value="Genomic_DNA"/>
</dbReference>
<comment type="similarity">
    <text evidence="1">Belongs to the outer membrane factor (OMF) (TC 1.B.17) family.</text>
</comment>
<feature type="chain" id="PRO_5020679132" evidence="2">
    <location>
        <begin position="21"/>
        <end position="431"/>
    </location>
</feature>
<dbReference type="PANTHER" id="PTHR30203:SF24">
    <property type="entry name" value="BLR4935 PROTEIN"/>
    <property type="match status" value="1"/>
</dbReference>
<dbReference type="SUPFAM" id="SSF56954">
    <property type="entry name" value="Outer membrane efflux proteins (OEP)"/>
    <property type="match status" value="1"/>
</dbReference>
<evidence type="ECO:0000313" key="4">
    <source>
        <dbReference type="Proteomes" id="UP000295543"/>
    </source>
</evidence>
<dbReference type="PANTHER" id="PTHR30203">
    <property type="entry name" value="OUTER MEMBRANE CATION EFFLUX PROTEIN"/>
    <property type="match status" value="1"/>
</dbReference>
<feature type="signal peptide" evidence="2">
    <location>
        <begin position="1"/>
        <end position="20"/>
    </location>
</feature>
<reference evidence="3 4" key="1">
    <citation type="submission" date="2019-03" db="EMBL/GenBank/DDBJ databases">
        <title>Luteimonas zhaokaii sp.nov., isolated from the rectal contents of Plateau pika in Yushu, Qinghai Province, China.</title>
        <authorList>
            <person name="Zhang G."/>
        </authorList>
    </citation>
    <scope>NUCLEOTIDE SEQUENCE [LARGE SCALE GENOMIC DNA]</scope>
    <source>
        <strain evidence="3 4">THG-MD21</strain>
    </source>
</reference>
<dbReference type="Proteomes" id="UP000295543">
    <property type="component" value="Unassembled WGS sequence"/>
</dbReference>
<sequence length="431" mass="46211">MLLRLAALAALAAAPCFVHAQTAPVPVRTDSPALTLDDAFARVADAHPALRLFDGQRDVLDAEREAALLRPALEAGVEIENLGLDAGTRSVETTLSLAGVFERGGKLDARRALAQRRIDALAPQREAARIDLLAETARRHLDIVVATRRQAIARTDVAQRTRFVDAARQRFSAGASSEAVVLTAQAAQAQAELEVARAGMEIDSARRSLAMLWGDPEAAFEIVEGDPLALPHIADFARLRTLLAQSPELLQFNDRERIAEARLQLARSDATPDIGWSAGIRHQRENGDTSLVGGFTVPIGSRARAQPAIRAAAAELALVSIEREAGDRTLQATLAEAHGRYRVAQAEVALLQRDVLPRLARAASASERAWRAGAVSYLEWSQLQDARSDALRQQLDAAQAAQIALIELQRLTGQSLVVAPATSTPDSGDAP</sequence>
<comment type="caution">
    <text evidence="3">The sequence shown here is derived from an EMBL/GenBank/DDBJ whole genome shotgun (WGS) entry which is preliminary data.</text>
</comment>
<dbReference type="GO" id="GO:0015562">
    <property type="term" value="F:efflux transmembrane transporter activity"/>
    <property type="evidence" value="ECO:0007669"/>
    <property type="project" value="InterPro"/>
</dbReference>
<organism evidence="3 4">
    <name type="scientific">Luteimonas terrae</name>
    <dbReference type="NCBI Taxonomy" id="1530191"/>
    <lineage>
        <taxon>Bacteria</taxon>
        <taxon>Pseudomonadati</taxon>
        <taxon>Pseudomonadota</taxon>
        <taxon>Gammaproteobacteria</taxon>
        <taxon>Lysobacterales</taxon>
        <taxon>Lysobacteraceae</taxon>
        <taxon>Luteimonas</taxon>
    </lineage>
</organism>
<name>A0A4R5U5Y0_9GAMM</name>
<dbReference type="Gene3D" id="1.20.1600.10">
    <property type="entry name" value="Outer membrane efflux proteins (OEP)"/>
    <property type="match status" value="1"/>
</dbReference>
<protein>
    <submittedName>
        <fullName evidence="3">TolC family protein</fullName>
    </submittedName>
</protein>
<dbReference type="InterPro" id="IPR003423">
    <property type="entry name" value="OMP_efflux"/>
</dbReference>
<keyword evidence="2" id="KW-0732">Signal</keyword>
<dbReference type="RefSeq" id="WP_133394441.1">
    <property type="nucleotide sequence ID" value="NZ_SMTG01000006.1"/>
</dbReference>
<dbReference type="AlphaFoldDB" id="A0A4R5U5Y0"/>
<evidence type="ECO:0000313" key="3">
    <source>
        <dbReference type="EMBL" id="TDK29470.1"/>
    </source>
</evidence>
<evidence type="ECO:0000256" key="2">
    <source>
        <dbReference type="SAM" id="SignalP"/>
    </source>
</evidence>